<protein>
    <recommendedName>
        <fullName evidence="8">Tetraspanin-18</fullName>
    </recommendedName>
</protein>
<comment type="caution">
    <text evidence="6">The sequence shown here is derived from an EMBL/GenBank/DDBJ whole genome shotgun (WGS) entry which is preliminary data.</text>
</comment>
<reference evidence="6 7" key="1">
    <citation type="journal article" date="2021" name="Hortic Res">
        <title>Chromosome-scale assembly of the Dendrobium chrysotoxum genome enhances the understanding of orchid evolution.</title>
        <authorList>
            <person name="Zhang Y."/>
            <person name="Zhang G.Q."/>
            <person name="Zhang D."/>
            <person name="Liu X.D."/>
            <person name="Xu X.Y."/>
            <person name="Sun W.H."/>
            <person name="Yu X."/>
            <person name="Zhu X."/>
            <person name="Wang Z.W."/>
            <person name="Zhao X."/>
            <person name="Zhong W.Y."/>
            <person name="Chen H."/>
            <person name="Yin W.L."/>
            <person name="Huang T."/>
            <person name="Niu S.C."/>
            <person name="Liu Z.J."/>
        </authorList>
    </citation>
    <scope>NUCLEOTIDE SEQUENCE [LARGE SCALE GENOMIC DNA]</scope>
    <source>
        <strain evidence="6">Lindl</strain>
    </source>
</reference>
<dbReference type="EMBL" id="JAGFBR010000013">
    <property type="protein sequence ID" value="KAH0456836.1"/>
    <property type="molecule type" value="Genomic_DNA"/>
</dbReference>
<evidence type="ECO:0000256" key="3">
    <source>
        <dbReference type="ARBA" id="ARBA00022989"/>
    </source>
</evidence>
<proteinExistence type="predicted"/>
<evidence type="ECO:0008006" key="8">
    <source>
        <dbReference type="Google" id="ProtNLM"/>
    </source>
</evidence>
<feature type="transmembrane region" description="Helical" evidence="5">
    <location>
        <begin position="143"/>
        <end position="162"/>
    </location>
</feature>
<keyword evidence="4 5" id="KW-0472">Membrane</keyword>
<comment type="subcellular location">
    <subcellularLocation>
        <location evidence="1">Membrane</location>
        <topology evidence="1">Multi-pass membrane protein</topology>
    </subcellularLocation>
</comment>
<evidence type="ECO:0000256" key="2">
    <source>
        <dbReference type="ARBA" id="ARBA00022692"/>
    </source>
</evidence>
<feature type="transmembrane region" description="Helical" evidence="5">
    <location>
        <begin position="88"/>
        <end position="111"/>
    </location>
</feature>
<evidence type="ECO:0000256" key="1">
    <source>
        <dbReference type="ARBA" id="ARBA00004141"/>
    </source>
</evidence>
<evidence type="ECO:0000313" key="7">
    <source>
        <dbReference type="Proteomes" id="UP000775213"/>
    </source>
</evidence>
<sequence length="238" mass="26650">MRPNCCRSCLVFLLKLLNFLQTFVGVSILIYSVWVLNQTIKHGVSFSLDLDRLPAPWFVCALMGVGIMLCLVAFTGHIAAEAVSSCCLCFYASLITMMIFLEAALVGDLFFNKEWKKDLPKDSTGELKNLIAFIEDNLDICKWAGVFIVVIQALSLLLAVLIRTMIPSKSMVYDSDEDYFVIRRPLLNQQGGHGSTSGFHSDIWSSRMKQKYGLNSNHITYNAGDPKVAVHQQQQQLS</sequence>
<dbReference type="AlphaFoldDB" id="A0AAV7GK47"/>
<feature type="transmembrane region" description="Helical" evidence="5">
    <location>
        <begin position="12"/>
        <end position="35"/>
    </location>
</feature>
<dbReference type="InterPro" id="IPR018499">
    <property type="entry name" value="Tetraspanin/Peripherin"/>
</dbReference>
<accession>A0AAV7GK47</accession>
<dbReference type="GO" id="GO:0016020">
    <property type="term" value="C:membrane"/>
    <property type="evidence" value="ECO:0007669"/>
    <property type="project" value="UniProtKB-SubCell"/>
</dbReference>
<keyword evidence="3 5" id="KW-1133">Transmembrane helix</keyword>
<keyword evidence="7" id="KW-1185">Reference proteome</keyword>
<dbReference type="Proteomes" id="UP000775213">
    <property type="component" value="Unassembled WGS sequence"/>
</dbReference>
<organism evidence="6 7">
    <name type="scientific">Dendrobium chrysotoxum</name>
    <name type="common">Orchid</name>
    <dbReference type="NCBI Taxonomy" id="161865"/>
    <lineage>
        <taxon>Eukaryota</taxon>
        <taxon>Viridiplantae</taxon>
        <taxon>Streptophyta</taxon>
        <taxon>Embryophyta</taxon>
        <taxon>Tracheophyta</taxon>
        <taxon>Spermatophyta</taxon>
        <taxon>Magnoliopsida</taxon>
        <taxon>Liliopsida</taxon>
        <taxon>Asparagales</taxon>
        <taxon>Orchidaceae</taxon>
        <taxon>Epidendroideae</taxon>
        <taxon>Malaxideae</taxon>
        <taxon>Dendrobiinae</taxon>
        <taxon>Dendrobium</taxon>
    </lineage>
</organism>
<gene>
    <name evidence="6" type="ORF">IEQ34_014743</name>
</gene>
<keyword evidence="2 5" id="KW-0812">Transmembrane</keyword>
<feature type="transmembrane region" description="Helical" evidence="5">
    <location>
        <begin position="55"/>
        <end position="76"/>
    </location>
</feature>
<evidence type="ECO:0000313" key="6">
    <source>
        <dbReference type="EMBL" id="KAH0456836.1"/>
    </source>
</evidence>
<evidence type="ECO:0000256" key="4">
    <source>
        <dbReference type="ARBA" id="ARBA00023136"/>
    </source>
</evidence>
<name>A0AAV7GK47_DENCH</name>
<evidence type="ECO:0000256" key="5">
    <source>
        <dbReference type="SAM" id="Phobius"/>
    </source>
</evidence>
<dbReference type="Pfam" id="PF00335">
    <property type="entry name" value="Tetraspanin"/>
    <property type="match status" value="1"/>
</dbReference>